<sequence length="61" mass="6968">MPNTRIKEEMILAGVSISDLAEYLGKTDKETVDLLNTELGIMQNYKVMLAVTEIVRRRERA</sequence>
<name>A0A1I1CUG7_RUMAL</name>
<dbReference type="Proteomes" id="UP000182192">
    <property type="component" value="Unassembled WGS sequence"/>
</dbReference>
<evidence type="ECO:0000313" key="2">
    <source>
        <dbReference type="Proteomes" id="UP000182192"/>
    </source>
</evidence>
<organism evidence="1 2">
    <name type="scientific">Ruminococcus albus</name>
    <dbReference type="NCBI Taxonomy" id="1264"/>
    <lineage>
        <taxon>Bacteria</taxon>
        <taxon>Bacillati</taxon>
        <taxon>Bacillota</taxon>
        <taxon>Clostridia</taxon>
        <taxon>Eubacteriales</taxon>
        <taxon>Oscillospiraceae</taxon>
        <taxon>Ruminococcus</taxon>
    </lineage>
</organism>
<accession>A0A1I1CUG7</accession>
<evidence type="ECO:0000313" key="1">
    <source>
        <dbReference type="EMBL" id="SFB66379.1"/>
    </source>
</evidence>
<proteinExistence type="predicted"/>
<dbReference type="AlphaFoldDB" id="A0A1I1CUG7"/>
<gene>
    <name evidence="1" type="ORF">SAMN02910406_00056</name>
</gene>
<dbReference type="EMBL" id="FOKQ01000001">
    <property type="protein sequence ID" value="SFB66379.1"/>
    <property type="molecule type" value="Genomic_DNA"/>
</dbReference>
<dbReference type="OrthoDB" id="1830233at2"/>
<protein>
    <submittedName>
        <fullName evidence="1">Uncharacterized protein</fullName>
    </submittedName>
</protein>
<reference evidence="1 2" key="1">
    <citation type="submission" date="2016-10" db="EMBL/GenBank/DDBJ databases">
        <authorList>
            <person name="de Groot N.N."/>
        </authorList>
    </citation>
    <scope>NUCLEOTIDE SEQUENCE [LARGE SCALE GENOMIC DNA]</scope>
    <source>
        <strain evidence="1 2">AR67</strain>
    </source>
</reference>
<dbReference type="RefSeq" id="WP_074959496.1">
    <property type="nucleotide sequence ID" value="NZ_FOKQ01000001.1"/>
</dbReference>